<evidence type="ECO:0008006" key="4">
    <source>
        <dbReference type="Google" id="ProtNLM"/>
    </source>
</evidence>
<dbReference type="Proteomes" id="UP000295215">
    <property type="component" value="Unassembled WGS sequence"/>
</dbReference>
<dbReference type="PROSITE" id="PS51257">
    <property type="entry name" value="PROKAR_LIPOPROTEIN"/>
    <property type="match status" value="1"/>
</dbReference>
<feature type="signal peptide" evidence="1">
    <location>
        <begin position="1"/>
        <end position="22"/>
    </location>
</feature>
<organism evidence="2 3">
    <name type="scientific">Myroides indicus</name>
    <dbReference type="NCBI Taxonomy" id="1323422"/>
    <lineage>
        <taxon>Bacteria</taxon>
        <taxon>Pseudomonadati</taxon>
        <taxon>Bacteroidota</taxon>
        <taxon>Flavobacteriia</taxon>
        <taxon>Flavobacteriales</taxon>
        <taxon>Flavobacteriaceae</taxon>
        <taxon>Myroides</taxon>
    </lineage>
</organism>
<gene>
    <name evidence="2" type="ORF">C8P70_10853</name>
</gene>
<comment type="caution">
    <text evidence="2">The sequence shown here is derived from an EMBL/GenBank/DDBJ whole genome shotgun (WGS) entry which is preliminary data.</text>
</comment>
<dbReference type="OrthoDB" id="1412611at2"/>
<protein>
    <recommendedName>
        <fullName evidence="4">Lipoprotein</fullName>
    </recommendedName>
</protein>
<reference evidence="2 3" key="1">
    <citation type="submission" date="2019-03" db="EMBL/GenBank/DDBJ databases">
        <title>Genomic Encyclopedia of Archaeal and Bacterial Type Strains, Phase II (KMG-II): from individual species to whole genera.</title>
        <authorList>
            <person name="Goeker M."/>
        </authorList>
    </citation>
    <scope>NUCLEOTIDE SEQUENCE [LARGE SCALE GENOMIC DNA]</scope>
    <source>
        <strain evidence="2 3">DSM 28213</strain>
    </source>
</reference>
<evidence type="ECO:0000313" key="2">
    <source>
        <dbReference type="EMBL" id="TDS61512.1"/>
    </source>
</evidence>
<keyword evidence="3" id="KW-1185">Reference proteome</keyword>
<sequence length="442" mass="48519">MKITKLFSAIAVLAFLVTSCSSDDGSPIRPDGGSDQTEVGKELTFEGTYEYGHSGMPIPFEFAKKTITMKMSEMAGSGQGDDVYNILTVYKNKEGVLKVVAKNAAESEYSAFFIKNISDKSVDFNMDYSFSNEKEAIDSTYPTEGQNAPDHSNMKFGWLTLYKAGESETKITLPVNGKYVFSSQGHSYYYDFSNEVINFNGSYDMTVLAHNTSTNKILLQGADESVAGKYYVAQLKNITENSVDVARLTFSGDNAKTEAESEFAKSEEVGANFSTYTREGDSSESSFENLNGTYGSAIIYDENNEPLAQYVFKIGENNEAFLFRANMTGSGMDDFASFVLSRVFADESKGQLIYKITSSTGYYAGREGQFLTIYVKDISATADKATFAIATKDGSTSVAASKGDVIGKTLEEAKEIQAPSADKIWNLDMMTYAHQWISTTKE</sequence>
<name>A0A4R7F0G7_9FLAO</name>
<keyword evidence="1" id="KW-0732">Signal</keyword>
<accession>A0A4R7F0G7</accession>
<dbReference type="RefSeq" id="WP_133712184.1">
    <property type="nucleotide sequence ID" value="NZ_SOAG01000008.1"/>
</dbReference>
<proteinExistence type="predicted"/>
<dbReference type="AlphaFoldDB" id="A0A4R7F0G7"/>
<evidence type="ECO:0000313" key="3">
    <source>
        <dbReference type="Proteomes" id="UP000295215"/>
    </source>
</evidence>
<feature type="chain" id="PRO_5020248741" description="Lipoprotein" evidence="1">
    <location>
        <begin position="23"/>
        <end position="442"/>
    </location>
</feature>
<dbReference type="EMBL" id="SOAG01000008">
    <property type="protein sequence ID" value="TDS61512.1"/>
    <property type="molecule type" value="Genomic_DNA"/>
</dbReference>
<evidence type="ECO:0000256" key="1">
    <source>
        <dbReference type="SAM" id="SignalP"/>
    </source>
</evidence>